<reference evidence="1" key="1">
    <citation type="submission" date="2018-02" db="EMBL/GenBank/DDBJ databases">
        <title>Rhizophora mucronata_Transcriptome.</title>
        <authorList>
            <person name="Meera S.P."/>
            <person name="Sreeshan A."/>
            <person name="Augustine A."/>
        </authorList>
    </citation>
    <scope>NUCLEOTIDE SEQUENCE</scope>
    <source>
        <tissue evidence="1">Leaf</tissue>
    </source>
</reference>
<dbReference type="AlphaFoldDB" id="A0A2P2Q664"/>
<sequence length="64" mass="7807">MIEDHTIVWFCWNLEVDDQDEGELLPCFCLHQTPRMQCNPVYNFINFEPVNCYEFEEWISSHHL</sequence>
<name>A0A2P2Q664_RHIMU</name>
<protein>
    <submittedName>
        <fullName evidence="1">Lipid binding protein</fullName>
    </submittedName>
</protein>
<organism evidence="1">
    <name type="scientific">Rhizophora mucronata</name>
    <name type="common">Asiatic mangrove</name>
    <dbReference type="NCBI Taxonomy" id="61149"/>
    <lineage>
        <taxon>Eukaryota</taxon>
        <taxon>Viridiplantae</taxon>
        <taxon>Streptophyta</taxon>
        <taxon>Embryophyta</taxon>
        <taxon>Tracheophyta</taxon>
        <taxon>Spermatophyta</taxon>
        <taxon>Magnoliopsida</taxon>
        <taxon>eudicotyledons</taxon>
        <taxon>Gunneridae</taxon>
        <taxon>Pentapetalae</taxon>
        <taxon>rosids</taxon>
        <taxon>fabids</taxon>
        <taxon>Malpighiales</taxon>
        <taxon>Rhizophoraceae</taxon>
        <taxon>Rhizophora</taxon>
    </lineage>
</organism>
<evidence type="ECO:0000313" key="1">
    <source>
        <dbReference type="EMBL" id="MBX62379.1"/>
    </source>
</evidence>
<accession>A0A2P2Q664</accession>
<dbReference type="EMBL" id="GGEC01081895">
    <property type="protein sequence ID" value="MBX62379.1"/>
    <property type="molecule type" value="Transcribed_RNA"/>
</dbReference>
<proteinExistence type="predicted"/>